<keyword evidence="1" id="KW-0472">Membrane</keyword>
<evidence type="ECO:0000256" key="1">
    <source>
        <dbReference type="SAM" id="Phobius"/>
    </source>
</evidence>
<proteinExistence type="predicted"/>
<organism evidence="2">
    <name type="scientific">Fagus sylvatica</name>
    <name type="common">Beechnut</name>
    <dbReference type="NCBI Taxonomy" id="28930"/>
    <lineage>
        <taxon>Eukaryota</taxon>
        <taxon>Viridiplantae</taxon>
        <taxon>Streptophyta</taxon>
        <taxon>Embryophyta</taxon>
        <taxon>Tracheophyta</taxon>
        <taxon>Spermatophyta</taxon>
        <taxon>Magnoliopsida</taxon>
        <taxon>eudicotyledons</taxon>
        <taxon>Gunneridae</taxon>
        <taxon>Pentapetalae</taxon>
        <taxon>rosids</taxon>
        <taxon>fabids</taxon>
        <taxon>Fagales</taxon>
        <taxon>Fagaceae</taxon>
        <taxon>Fagus</taxon>
    </lineage>
</organism>
<accession>A0A2N9GS46</accession>
<dbReference type="InterPro" id="IPR004158">
    <property type="entry name" value="DUF247_pln"/>
</dbReference>
<feature type="transmembrane region" description="Helical" evidence="1">
    <location>
        <begin position="378"/>
        <end position="399"/>
    </location>
</feature>
<name>A0A2N9GS46_FAGSY</name>
<sequence length="403" mass="46599">MLKDLINSVKEVQREARECYSEPFDYSPDKFVEILVIDGCFIIELFRKMAREVPIEDNDPIFTMSCMEGFLYHDLILLENQVPWMVLERLFNMTMDSDEYKPEDNEPLVNLAINYFVNAFSRFTPPPPMKKSMKDIKHIPDLIIKWMVSCTEEDEQIPEEGCQHVSSATSLLEAAIKFIRGESKMVSSAKQVEQIAEEGRQHVSCATSLLEAAIKFTRDESKMASSSSDLPPATTLVEAGIRFERVESKSILDIKFKNGVLEIPALSIHEDTESFLRNLISFEQCYPNYEGRFTSYSILLDDLINTAKGAEILLENKIIDNWLSTPEDVAQLFNKLCHNLWVKEYHYESVRMDVNRYCQRRWPRWRAALVGNYFNTPWSVLSTMAAVILLILTFLQTLYTMKQ</sequence>
<reference evidence="2" key="1">
    <citation type="submission" date="2018-02" db="EMBL/GenBank/DDBJ databases">
        <authorList>
            <person name="Cohen D.B."/>
            <person name="Kent A.D."/>
        </authorList>
    </citation>
    <scope>NUCLEOTIDE SEQUENCE</scope>
</reference>
<keyword evidence="1" id="KW-1133">Transmembrane helix</keyword>
<dbReference type="EMBL" id="OIVN01002263">
    <property type="protein sequence ID" value="SPD02104.1"/>
    <property type="molecule type" value="Genomic_DNA"/>
</dbReference>
<dbReference type="Pfam" id="PF03140">
    <property type="entry name" value="DUF247"/>
    <property type="match status" value="1"/>
</dbReference>
<gene>
    <name evidence="2" type="ORF">FSB_LOCUS29986</name>
</gene>
<protein>
    <submittedName>
        <fullName evidence="2">Uncharacterized protein</fullName>
    </submittedName>
</protein>
<dbReference type="AlphaFoldDB" id="A0A2N9GS46"/>
<evidence type="ECO:0000313" key="2">
    <source>
        <dbReference type="EMBL" id="SPD02104.1"/>
    </source>
</evidence>
<dbReference type="PANTHER" id="PTHR31170">
    <property type="entry name" value="BNAC04G53230D PROTEIN"/>
    <property type="match status" value="1"/>
</dbReference>
<dbReference type="PANTHER" id="PTHR31170:SF17">
    <property type="match status" value="1"/>
</dbReference>
<keyword evidence="1" id="KW-0812">Transmembrane</keyword>